<dbReference type="Gene3D" id="3.40.50.1820">
    <property type="entry name" value="alpha/beta hydrolase"/>
    <property type="match status" value="1"/>
</dbReference>
<proteinExistence type="predicted"/>
<accession>Q2NB99</accession>
<dbReference type="SUPFAM" id="SSF53474">
    <property type="entry name" value="alpha/beta-Hydrolases"/>
    <property type="match status" value="1"/>
</dbReference>
<evidence type="ECO:0000256" key="1">
    <source>
        <dbReference type="SAM" id="SignalP"/>
    </source>
</evidence>
<dbReference type="InterPro" id="IPR029058">
    <property type="entry name" value="AB_hydrolase_fold"/>
</dbReference>
<dbReference type="RefSeq" id="WP_011413878.1">
    <property type="nucleotide sequence ID" value="NC_007722.1"/>
</dbReference>
<dbReference type="STRING" id="314225.ELI_04750"/>
<dbReference type="Proteomes" id="UP000008808">
    <property type="component" value="Chromosome"/>
</dbReference>
<dbReference type="HOGENOM" id="CLU_828304_0_0_5"/>
<dbReference type="EMBL" id="CP000157">
    <property type="protein sequence ID" value="ABC63042.1"/>
    <property type="molecule type" value="Genomic_DNA"/>
</dbReference>
<name>Q2NB99_ERYLH</name>
<evidence type="ECO:0000313" key="3">
    <source>
        <dbReference type="Proteomes" id="UP000008808"/>
    </source>
</evidence>
<keyword evidence="1" id="KW-0732">Signal</keyword>
<keyword evidence="3" id="KW-1185">Reference proteome</keyword>
<evidence type="ECO:0000313" key="2">
    <source>
        <dbReference type="EMBL" id="ABC63042.1"/>
    </source>
</evidence>
<protein>
    <recommendedName>
        <fullName evidence="4">Peptidase S9 prolyl oligopeptidase catalytic domain-containing protein</fullName>
    </recommendedName>
</protein>
<sequence length="335" mass="36539">MRFPALSLATSFLFTIISPAAAAAAPVISTDHTVAAVDERVIHFYVDRPDVDGKVPLLVVIDGSGCLGQRRPSSWGDYAPTAGDPVPFARLMIEKPGVAADAADPQAQCSQAFHDYYTIQNRVLDHLRVLQHLQAKAPWWDGRILLWGWSDGGDIGAQMLVYRPDIERAVLGAMGGGLTMAEHFERFWACPPEMADKRAECLADLRADFAGILANPSGSLVWNGESHATWASRLRSRLSSPLADNRVPLLIVHGERDHENTPIESARALVGDLEASGNTTFEYWEIAGMGHGWDALPPLRQRALRDAMLEWLFAGAIEPGAKQFVVNGRDAAPTE</sequence>
<dbReference type="OrthoDB" id="7403199at2"/>
<feature type="signal peptide" evidence="1">
    <location>
        <begin position="1"/>
        <end position="22"/>
    </location>
</feature>
<dbReference type="KEGG" id="eli:ELI_04750"/>
<dbReference type="AlphaFoldDB" id="Q2NB99"/>
<organism evidence="2 3">
    <name type="scientific">Erythrobacter litoralis (strain HTCC2594)</name>
    <dbReference type="NCBI Taxonomy" id="314225"/>
    <lineage>
        <taxon>Bacteria</taxon>
        <taxon>Pseudomonadati</taxon>
        <taxon>Pseudomonadota</taxon>
        <taxon>Alphaproteobacteria</taxon>
        <taxon>Sphingomonadales</taxon>
        <taxon>Erythrobacteraceae</taxon>
        <taxon>Erythrobacter/Porphyrobacter group</taxon>
        <taxon>Erythrobacter</taxon>
    </lineage>
</organism>
<reference evidence="3" key="1">
    <citation type="journal article" date="2009" name="J. Bacteriol.">
        <title>Complete genome sequence of Erythrobacter litoralis HTCC2594.</title>
        <authorList>
            <person name="Oh H.M."/>
            <person name="Giovannoni S.J."/>
            <person name="Ferriera S."/>
            <person name="Johnson J."/>
            <person name="Cho J.C."/>
        </authorList>
    </citation>
    <scope>NUCLEOTIDE SEQUENCE [LARGE SCALE GENOMIC DNA]</scope>
    <source>
        <strain evidence="3">HTCC2594</strain>
    </source>
</reference>
<dbReference type="eggNOG" id="COG1073">
    <property type="taxonomic scope" value="Bacteria"/>
</dbReference>
<evidence type="ECO:0008006" key="4">
    <source>
        <dbReference type="Google" id="ProtNLM"/>
    </source>
</evidence>
<feature type="chain" id="PRO_5004213232" description="Peptidase S9 prolyl oligopeptidase catalytic domain-containing protein" evidence="1">
    <location>
        <begin position="23"/>
        <end position="335"/>
    </location>
</feature>
<gene>
    <name evidence="2" type="ordered locus">ELI_04750</name>
</gene>